<dbReference type="KEGG" id="bbes:BESB_050530"/>
<proteinExistence type="predicted"/>
<dbReference type="STRING" id="94643.A0A2A9MKP6"/>
<dbReference type="RefSeq" id="XP_029220870.1">
    <property type="nucleotide sequence ID" value="XM_029363504.1"/>
</dbReference>
<evidence type="ECO:0008006" key="5">
    <source>
        <dbReference type="Google" id="ProtNLM"/>
    </source>
</evidence>
<comment type="caution">
    <text evidence="3">The sequence shown here is derived from an EMBL/GenBank/DDBJ whole genome shotgun (WGS) entry which is preliminary data.</text>
</comment>
<gene>
    <name evidence="3" type="ORF">BESB_050530</name>
</gene>
<evidence type="ECO:0000313" key="4">
    <source>
        <dbReference type="Proteomes" id="UP000224006"/>
    </source>
</evidence>
<dbReference type="GeneID" id="40309983"/>
<keyword evidence="4" id="KW-1185">Reference proteome</keyword>
<sequence>MGGTKEGEASPLAEGPVLPQKTEPAGGLRRRHQVKAGSSSSSSRRPTVANDHHSSGEENAPEAVVSSAAFDAPSLARAQKDASASFSPEQPEEENKAVEALTLPGVRVQESSSPSSSAPDTDSGEKARQAKRAEARTSSPSLAPTSSSSASASLPAPASRAQRLFIEITAEIREFLDKMGPSIAGEYTTRTAIDLDRLMELVTKYNKNRAKAAHVRVSDLVEKSYIVGKAPPPAAVDVDALPASERFRLLSEERKYRATVKKLFGTTEEDVFANYTQSMALGVNALIGIFLMFLAGYWVAEYSGVRDFTTKVIVGVICSFGCLILEVALLLLHDYVLQRKQKRKTAARGPQTLNPREMFPR</sequence>
<keyword evidence="2" id="KW-1133">Transmembrane helix</keyword>
<feature type="compositionally biased region" description="Low complexity" evidence="1">
    <location>
        <begin position="136"/>
        <end position="155"/>
    </location>
</feature>
<dbReference type="AlphaFoldDB" id="A0A2A9MKP6"/>
<feature type="transmembrane region" description="Helical" evidence="2">
    <location>
        <begin position="312"/>
        <end position="332"/>
    </location>
</feature>
<organism evidence="3 4">
    <name type="scientific">Besnoitia besnoiti</name>
    <name type="common">Apicomplexan protozoan</name>
    <dbReference type="NCBI Taxonomy" id="94643"/>
    <lineage>
        <taxon>Eukaryota</taxon>
        <taxon>Sar</taxon>
        <taxon>Alveolata</taxon>
        <taxon>Apicomplexa</taxon>
        <taxon>Conoidasida</taxon>
        <taxon>Coccidia</taxon>
        <taxon>Eucoccidiorida</taxon>
        <taxon>Eimeriorina</taxon>
        <taxon>Sarcocystidae</taxon>
        <taxon>Besnoitia</taxon>
    </lineage>
</organism>
<dbReference type="VEuPathDB" id="ToxoDB:BESB_050530"/>
<accession>A0A2A9MKP6</accession>
<evidence type="ECO:0000313" key="3">
    <source>
        <dbReference type="EMBL" id="PFH36861.1"/>
    </source>
</evidence>
<evidence type="ECO:0000256" key="2">
    <source>
        <dbReference type="SAM" id="Phobius"/>
    </source>
</evidence>
<feature type="transmembrane region" description="Helical" evidence="2">
    <location>
        <begin position="281"/>
        <end position="300"/>
    </location>
</feature>
<dbReference type="OrthoDB" id="330358at2759"/>
<keyword evidence="2" id="KW-0812">Transmembrane</keyword>
<keyword evidence="2" id="KW-0472">Membrane</keyword>
<feature type="region of interest" description="Disordered" evidence="1">
    <location>
        <begin position="1"/>
        <end position="155"/>
    </location>
</feature>
<feature type="compositionally biased region" description="Basic and acidic residues" evidence="1">
    <location>
        <begin position="123"/>
        <end position="135"/>
    </location>
</feature>
<protein>
    <recommendedName>
        <fullName evidence="5">Endoplasmic reticulum-based factor for assembly of V-ATPase</fullName>
    </recommendedName>
</protein>
<feature type="compositionally biased region" description="Low complexity" evidence="1">
    <location>
        <begin position="111"/>
        <end position="121"/>
    </location>
</feature>
<dbReference type="Proteomes" id="UP000224006">
    <property type="component" value="Chromosome III"/>
</dbReference>
<evidence type="ECO:0000256" key="1">
    <source>
        <dbReference type="SAM" id="MobiDB-lite"/>
    </source>
</evidence>
<dbReference type="EMBL" id="NWUJ01000003">
    <property type="protein sequence ID" value="PFH36861.1"/>
    <property type="molecule type" value="Genomic_DNA"/>
</dbReference>
<name>A0A2A9MKP6_BESBE</name>
<reference evidence="3 4" key="1">
    <citation type="submission" date="2017-09" db="EMBL/GenBank/DDBJ databases">
        <title>Genome sequencing of Besnoitia besnoiti strain Bb-Ger1.</title>
        <authorList>
            <person name="Schares G."/>
            <person name="Venepally P."/>
            <person name="Lorenzi H.A."/>
        </authorList>
    </citation>
    <scope>NUCLEOTIDE SEQUENCE [LARGE SCALE GENOMIC DNA]</scope>
    <source>
        <strain evidence="3 4">Bb-Ger1</strain>
    </source>
</reference>